<comment type="caution">
    <text evidence="2">The sequence shown here is derived from an EMBL/GenBank/DDBJ whole genome shotgun (WGS) entry which is preliminary data.</text>
</comment>
<evidence type="ECO:0000313" key="2">
    <source>
        <dbReference type="EMBL" id="KAK7318161.1"/>
    </source>
</evidence>
<protein>
    <submittedName>
        <fullName evidence="2">Uncharacterized protein</fullName>
    </submittedName>
</protein>
<organism evidence="2 3">
    <name type="scientific">Clitoria ternatea</name>
    <name type="common">Butterfly pea</name>
    <dbReference type="NCBI Taxonomy" id="43366"/>
    <lineage>
        <taxon>Eukaryota</taxon>
        <taxon>Viridiplantae</taxon>
        <taxon>Streptophyta</taxon>
        <taxon>Embryophyta</taxon>
        <taxon>Tracheophyta</taxon>
        <taxon>Spermatophyta</taxon>
        <taxon>Magnoliopsida</taxon>
        <taxon>eudicotyledons</taxon>
        <taxon>Gunneridae</taxon>
        <taxon>Pentapetalae</taxon>
        <taxon>rosids</taxon>
        <taxon>fabids</taxon>
        <taxon>Fabales</taxon>
        <taxon>Fabaceae</taxon>
        <taxon>Papilionoideae</taxon>
        <taxon>50 kb inversion clade</taxon>
        <taxon>NPAAA clade</taxon>
        <taxon>indigoferoid/millettioid clade</taxon>
        <taxon>Phaseoleae</taxon>
        <taxon>Clitoria</taxon>
    </lineage>
</organism>
<dbReference type="Proteomes" id="UP001359559">
    <property type="component" value="Unassembled WGS sequence"/>
</dbReference>
<evidence type="ECO:0000313" key="3">
    <source>
        <dbReference type="Proteomes" id="UP001359559"/>
    </source>
</evidence>
<dbReference type="EMBL" id="JAYKXN010000001">
    <property type="protein sequence ID" value="KAK7318161.1"/>
    <property type="molecule type" value="Genomic_DNA"/>
</dbReference>
<reference evidence="2 3" key="1">
    <citation type="submission" date="2024-01" db="EMBL/GenBank/DDBJ databases">
        <title>The genomes of 5 underutilized Papilionoideae crops provide insights into root nodulation and disease resistance.</title>
        <authorList>
            <person name="Yuan L."/>
        </authorList>
    </citation>
    <scope>NUCLEOTIDE SEQUENCE [LARGE SCALE GENOMIC DNA]</scope>
    <source>
        <strain evidence="2">LY-2023</strain>
        <tissue evidence="2">Leaf</tissue>
    </source>
</reference>
<evidence type="ECO:0000256" key="1">
    <source>
        <dbReference type="SAM" id="MobiDB-lite"/>
    </source>
</evidence>
<name>A0AAN9KKM0_CLITE</name>
<proteinExistence type="predicted"/>
<keyword evidence="3" id="KW-1185">Reference proteome</keyword>
<feature type="region of interest" description="Disordered" evidence="1">
    <location>
        <begin position="68"/>
        <end position="99"/>
    </location>
</feature>
<gene>
    <name evidence="2" type="ORF">RJT34_02860</name>
</gene>
<sequence>MQSTQWLLVGEDTVVTGRRKETAAVVTGQRRYRAHSTEKTALVVEENRAADWSEKRKEHVNWLEKRMENTDWSEKKTEHVEKRGQHVERGEDHAERREQ</sequence>
<accession>A0AAN9KKM0</accession>
<dbReference type="AlphaFoldDB" id="A0AAN9KKM0"/>